<name>A0ABQ9HSE0_9NEOP</name>
<dbReference type="EMBL" id="JARBHB010000004">
    <property type="protein sequence ID" value="KAJ8887299.1"/>
    <property type="molecule type" value="Genomic_DNA"/>
</dbReference>
<gene>
    <name evidence="1" type="ORF">PR048_013514</name>
</gene>
<sequence length="125" mass="14311">MNCTRSTVKSKISQFGTQYFHEVKTNLMFAGNDAQISLKQQQDMHHNVAELAYQVKIADKNLSKTDNSMTVLAFDLQQCLPTSSLQTSVAFYKQPLWTFNLKVHNMKDDQATCFCGPNRWQEEPS</sequence>
<reference evidence="1 2" key="1">
    <citation type="submission" date="2023-02" db="EMBL/GenBank/DDBJ databases">
        <title>LHISI_Scaffold_Assembly.</title>
        <authorList>
            <person name="Stuart O.P."/>
            <person name="Cleave R."/>
            <person name="Magrath M.J.L."/>
            <person name="Mikheyev A.S."/>
        </authorList>
    </citation>
    <scope>NUCLEOTIDE SEQUENCE [LARGE SCALE GENOMIC DNA]</scope>
    <source>
        <strain evidence="1">Daus_M_001</strain>
        <tissue evidence="1">Leg muscle</tissue>
    </source>
</reference>
<protein>
    <submittedName>
        <fullName evidence="1">Uncharacterized protein</fullName>
    </submittedName>
</protein>
<proteinExistence type="predicted"/>
<dbReference type="Proteomes" id="UP001159363">
    <property type="component" value="Chromosome X"/>
</dbReference>
<organism evidence="1 2">
    <name type="scientific">Dryococelus australis</name>
    <dbReference type="NCBI Taxonomy" id="614101"/>
    <lineage>
        <taxon>Eukaryota</taxon>
        <taxon>Metazoa</taxon>
        <taxon>Ecdysozoa</taxon>
        <taxon>Arthropoda</taxon>
        <taxon>Hexapoda</taxon>
        <taxon>Insecta</taxon>
        <taxon>Pterygota</taxon>
        <taxon>Neoptera</taxon>
        <taxon>Polyneoptera</taxon>
        <taxon>Phasmatodea</taxon>
        <taxon>Verophasmatodea</taxon>
        <taxon>Anareolatae</taxon>
        <taxon>Phasmatidae</taxon>
        <taxon>Eurycanthinae</taxon>
        <taxon>Dryococelus</taxon>
    </lineage>
</organism>
<accession>A0ABQ9HSE0</accession>
<evidence type="ECO:0000313" key="1">
    <source>
        <dbReference type="EMBL" id="KAJ8887299.1"/>
    </source>
</evidence>
<evidence type="ECO:0000313" key="2">
    <source>
        <dbReference type="Proteomes" id="UP001159363"/>
    </source>
</evidence>
<keyword evidence="2" id="KW-1185">Reference proteome</keyword>
<comment type="caution">
    <text evidence="1">The sequence shown here is derived from an EMBL/GenBank/DDBJ whole genome shotgun (WGS) entry which is preliminary data.</text>
</comment>